<protein>
    <recommendedName>
        <fullName evidence="1">HYR-like domain-containing protein</fullName>
    </recommendedName>
</protein>
<feature type="domain" description="HYR-like" evidence="1">
    <location>
        <begin position="120"/>
        <end position="187"/>
    </location>
</feature>
<evidence type="ECO:0000259" key="1">
    <source>
        <dbReference type="Pfam" id="PF23237"/>
    </source>
</evidence>
<proteinExistence type="predicted"/>
<evidence type="ECO:0000313" key="3">
    <source>
        <dbReference type="Proteomes" id="UP001145087"/>
    </source>
</evidence>
<organism evidence="2 3">
    <name type="scientific">Draconibacterium aestuarii</name>
    <dbReference type="NCBI Taxonomy" id="2998507"/>
    <lineage>
        <taxon>Bacteria</taxon>
        <taxon>Pseudomonadati</taxon>
        <taxon>Bacteroidota</taxon>
        <taxon>Bacteroidia</taxon>
        <taxon>Marinilabiliales</taxon>
        <taxon>Prolixibacteraceae</taxon>
        <taxon>Draconibacterium</taxon>
    </lineage>
</organism>
<name>A0A9X3F1Z1_9BACT</name>
<dbReference type="Pfam" id="PF23237">
    <property type="entry name" value="HYR_4C"/>
    <property type="match status" value="1"/>
</dbReference>
<dbReference type="EMBL" id="JAPOHD010000004">
    <property type="protein sequence ID" value="MCY1718960.1"/>
    <property type="molecule type" value="Genomic_DNA"/>
</dbReference>
<dbReference type="Gene3D" id="2.60.40.10">
    <property type="entry name" value="Immunoglobulins"/>
    <property type="match status" value="3"/>
</dbReference>
<reference evidence="2" key="1">
    <citation type="submission" date="2022-11" db="EMBL/GenBank/DDBJ databases">
        <title>Marilongibacter aestuarii gen. nov., sp. nov., isolated from tidal flat sediment.</title>
        <authorList>
            <person name="Jiayan W."/>
        </authorList>
    </citation>
    <scope>NUCLEOTIDE SEQUENCE</scope>
    <source>
        <strain evidence="2">Z1-6</strain>
    </source>
</reference>
<gene>
    <name evidence="2" type="ORF">OU798_01315</name>
</gene>
<dbReference type="InterPro" id="IPR013783">
    <property type="entry name" value="Ig-like_fold"/>
</dbReference>
<keyword evidence="3" id="KW-1185">Reference proteome</keyword>
<feature type="non-terminal residue" evidence="2">
    <location>
        <position position="704"/>
    </location>
</feature>
<sequence>YKVVDQCNNALTGETITYTGSDQTAPVGTAPAGVSGVDLCAADAISTYTFNAATVAGNYSDNCLGTVTAVPTDTTFVNDDCGWTLTYTYKVVDQCNNALTGETITYTGSDQTAPTLINLPQQELTIDCSVGIPDTANVSATDNCDTEVLITFSETVNVIDGCGTITRTWVAEDDCGNDVSFTQTITVVDNLPPTFTAPNDTIVYADASCSFDTTEVNIGTITNIWDNCDNSPEVHVTKDDCFGTNDPTTLNAGQNGVSFYFDITGLDNLEANDIKHLNLDFVTNQGKGKAEFWLVNPAGQAIMLVGPFCNEPNCLADDDPEKDNFIPTFYNSGYTQWNNSDTIPEGEGNFTPYGGTNTESLSLMGVSEDSVKTTFDEFSGTPMNGTWYIWARKQANANGDLKFNSVCLTPALEGCENNSIVVRKWTVTDHCGNNTTGQQVIQMVDTTGPEIIIPADATVDCDAVPPVPIVIATDNCGGSFPVSFVADTIYDKGCIDQYTITRTWSATDNCDNTTTKTQTITIENCCNETVYAGEDITVCEGANINLLATAVTEATSYVWEGPNNYSETGMEPAPFSATTDNEGKYVVTVYYGCECVATDTVEVFINPVILTSSNETACDSFTWDGTTYYETGAYEKTYNSVTGCDSIHTLNLTIRKTTFETLTEDVCDSLVVNGVKYTETGVYEQTLTNEALCDSILTIDLTIR</sequence>
<dbReference type="RefSeq" id="WP_343331299.1">
    <property type="nucleotide sequence ID" value="NZ_JAPOHD010000004.1"/>
</dbReference>
<accession>A0A9X3F1Z1</accession>
<dbReference type="Proteomes" id="UP001145087">
    <property type="component" value="Unassembled WGS sequence"/>
</dbReference>
<dbReference type="AlphaFoldDB" id="A0A9X3F1Z1"/>
<evidence type="ECO:0000313" key="2">
    <source>
        <dbReference type="EMBL" id="MCY1718960.1"/>
    </source>
</evidence>
<comment type="caution">
    <text evidence="2">The sequence shown here is derived from an EMBL/GenBank/DDBJ whole genome shotgun (WGS) entry which is preliminary data.</text>
</comment>
<dbReference type="InterPro" id="IPR057078">
    <property type="entry name" value="HYR-4C"/>
</dbReference>
<feature type="non-terminal residue" evidence="2">
    <location>
        <position position="1"/>
    </location>
</feature>